<dbReference type="AlphaFoldDB" id="A0A4Y2HJT3"/>
<evidence type="ECO:0000313" key="1">
    <source>
        <dbReference type="EMBL" id="GBM65509.1"/>
    </source>
</evidence>
<sequence>MIQGGNGARKQRNGVPKLLFFPKKEKIRKNCENVLKTVRFLSPRLGRSGTAYFATTPLVGFLPAWAHREHWKVPRPSSSSCRESTMSPIPVTLTFSEFATYTMDL</sequence>
<proteinExistence type="predicted"/>
<dbReference type="EMBL" id="BGPR01001981">
    <property type="protein sequence ID" value="GBM65509.1"/>
    <property type="molecule type" value="Genomic_DNA"/>
</dbReference>
<keyword evidence="2" id="KW-1185">Reference proteome</keyword>
<gene>
    <name evidence="1" type="ORF">AVEN_214857_1</name>
</gene>
<comment type="caution">
    <text evidence="1">The sequence shown here is derived from an EMBL/GenBank/DDBJ whole genome shotgun (WGS) entry which is preliminary data.</text>
</comment>
<accession>A0A4Y2HJT3</accession>
<reference evidence="1 2" key="1">
    <citation type="journal article" date="2019" name="Sci. Rep.">
        <title>Orb-weaving spider Araneus ventricosus genome elucidates the spidroin gene catalogue.</title>
        <authorList>
            <person name="Kono N."/>
            <person name="Nakamura H."/>
            <person name="Ohtoshi R."/>
            <person name="Moran D.A.P."/>
            <person name="Shinohara A."/>
            <person name="Yoshida Y."/>
            <person name="Fujiwara M."/>
            <person name="Mori M."/>
            <person name="Tomita M."/>
            <person name="Arakawa K."/>
        </authorList>
    </citation>
    <scope>NUCLEOTIDE SEQUENCE [LARGE SCALE GENOMIC DNA]</scope>
</reference>
<organism evidence="1 2">
    <name type="scientific">Araneus ventricosus</name>
    <name type="common">Orbweaver spider</name>
    <name type="synonym">Epeira ventricosa</name>
    <dbReference type="NCBI Taxonomy" id="182803"/>
    <lineage>
        <taxon>Eukaryota</taxon>
        <taxon>Metazoa</taxon>
        <taxon>Ecdysozoa</taxon>
        <taxon>Arthropoda</taxon>
        <taxon>Chelicerata</taxon>
        <taxon>Arachnida</taxon>
        <taxon>Araneae</taxon>
        <taxon>Araneomorphae</taxon>
        <taxon>Entelegynae</taxon>
        <taxon>Araneoidea</taxon>
        <taxon>Araneidae</taxon>
        <taxon>Araneus</taxon>
    </lineage>
</organism>
<protein>
    <submittedName>
        <fullName evidence="1">Uncharacterized protein</fullName>
    </submittedName>
</protein>
<dbReference type="Proteomes" id="UP000499080">
    <property type="component" value="Unassembled WGS sequence"/>
</dbReference>
<name>A0A4Y2HJT3_ARAVE</name>
<evidence type="ECO:0000313" key="2">
    <source>
        <dbReference type="Proteomes" id="UP000499080"/>
    </source>
</evidence>